<dbReference type="EMBL" id="CP027665">
    <property type="protein sequence ID" value="AVO36671.1"/>
    <property type="molecule type" value="Genomic_DNA"/>
</dbReference>
<keyword evidence="2" id="KW-1185">Reference proteome</keyword>
<dbReference type="AlphaFoldDB" id="A0A2S0MLN9"/>
<gene>
    <name evidence="1" type="ORF">C6Y53_02480</name>
</gene>
<proteinExistence type="predicted"/>
<evidence type="ECO:0000313" key="1">
    <source>
        <dbReference type="EMBL" id="AVO36671.1"/>
    </source>
</evidence>
<sequence>MTDVTTNPDEAFTGPVTKDWPRQREWIGEVLGQTLQDEATQNRASEMRRDLKKEIDSELNGLRGDIKDGQSYDVDMVPQNVWQWAKDKMGLLTMSSMSSSEDAMKEIDTHHDMPNMKALPPEVVKKVMESIRKVADLSKKMRETKVDGVYIYGGPEPSETEIREMREKGTYEKFMEQKKMGEKRLSDDLWQPLYREGIIPENAIPQKYSELARTVMGANEFYDKRLKEHTENMSKADKLMEKLHVDAGFNVAGDLLKAGSSFTSMAGNAVAASEGVKDVKDSALGTDLVAVAKIVETTRVCLQSTREIGTKIVQNRDFIGSMDSFNVALKAVLTTATGDKDTANLVYLTINAACRSAGFADKLKDGKVDEAFQEVGLAIESGLGAVGSKGGSAGTAIKVTGQAINAVIAKAAQAPAVVKAIKEGRYYEALDTITKDLIGNVKTVSEDILDEMKDQELKALKEKGLKGDALKKAQDEIDEKYDERSEGIDTGAEGLSTASGLGADILDANKLKQELKDKFNLDALEKLEEDAAEEQDRQLAAFMQEPDEALEAELAYGFAEPGDDGEIGAQDHMKEMHTIETLIIRQKKHDMAFQMAYQITNGAMGVVAGFVPGAGIGVAAVQLIYALAEAVKHTRRLLIWMANVDDAKKTKSAQYDAMLNRYGLEQKQNLEADIVVALKAIKLAGEIVKVAGQAAPAGVAISAAADGAEACMSAASTVMEEKAMASAWSKYKKMLADPEDRKNMRDALRANPTLSKYAMAYGACIEKNPTAMKGMKRCGIDAKSLANAGAKCDLVVEYLETVYKDDPVLLRAVPNGEKWHPGPVQVTVKSWQGFYLAATTDAEPPLQKTDVSGVTAALARLITCEKKFRDACKAADKEIAKTGEDAKPADQLAACEQVATRFEDYDKAYGALVRKALQGFTPLAEEGGLHKQMDLYKDALEAQVILQWRDVNEAHEGYAVRRAGFRIRIEQEKQQAKQKDEKEKKKKKK</sequence>
<dbReference type="RefSeq" id="WP_106470986.1">
    <property type="nucleotide sequence ID" value="NZ_CP027665.1"/>
</dbReference>
<name>A0A2S0MLN9_9RHOB</name>
<dbReference type="Proteomes" id="UP000237655">
    <property type="component" value="Chromosome"/>
</dbReference>
<organism evidence="1 2">
    <name type="scientific">Pukyongiella litopenaei</name>
    <dbReference type="NCBI Taxonomy" id="2605946"/>
    <lineage>
        <taxon>Bacteria</taxon>
        <taxon>Pseudomonadati</taxon>
        <taxon>Pseudomonadota</taxon>
        <taxon>Alphaproteobacteria</taxon>
        <taxon>Rhodobacterales</taxon>
        <taxon>Paracoccaceae</taxon>
        <taxon>Pukyongiella</taxon>
    </lineage>
</organism>
<accession>A0A2S0MLN9</accession>
<evidence type="ECO:0000313" key="2">
    <source>
        <dbReference type="Proteomes" id="UP000237655"/>
    </source>
</evidence>
<dbReference type="KEGG" id="thas:C6Y53_02480"/>
<protein>
    <submittedName>
        <fullName evidence="1">Uncharacterized protein</fullName>
    </submittedName>
</protein>
<reference evidence="2" key="1">
    <citation type="submission" date="2018-03" db="EMBL/GenBank/DDBJ databases">
        <title>Genomic analysis of the strain SH-1 isolated from shrimp intestine.</title>
        <authorList>
            <person name="Kim Y.-S."/>
            <person name="Kim S.-E."/>
            <person name="Kim K.-H."/>
        </authorList>
    </citation>
    <scope>NUCLEOTIDE SEQUENCE [LARGE SCALE GENOMIC DNA]</scope>
    <source>
        <strain evidence="2">SH-1</strain>
    </source>
</reference>